<organism evidence="1 2">
    <name type="scientific">Muraenolepis orangiensis</name>
    <name type="common">Patagonian moray cod</name>
    <dbReference type="NCBI Taxonomy" id="630683"/>
    <lineage>
        <taxon>Eukaryota</taxon>
        <taxon>Metazoa</taxon>
        <taxon>Chordata</taxon>
        <taxon>Craniata</taxon>
        <taxon>Vertebrata</taxon>
        <taxon>Euteleostomi</taxon>
        <taxon>Actinopterygii</taxon>
        <taxon>Neopterygii</taxon>
        <taxon>Teleostei</taxon>
        <taxon>Neoteleostei</taxon>
        <taxon>Acanthomorphata</taxon>
        <taxon>Zeiogadaria</taxon>
        <taxon>Gadariae</taxon>
        <taxon>Gadiformes</taxon>
        <taxon>Muraenolepidoidei</taxon>
        <taxon>Muraenolepididae</taxon>
        <taxon>Muraenolepis</taxon>
    </lineage>
</organism>
<dbReference type="Pfam" id="PF02188">
    <property type="entry name" value="GoLoco"/>
    <property type="match status" value="1"/>
</dbReference>
<dbReference type="OrthoDB" id="286233at2759"/>
<name>A0A9Q0DYJ7_9TELE</name>
<dbReference type="Proteomes" id="UP001148018">
    <property type="component" value="Unassembled WGS sequence"/>
</dbReference>
<dbReference type="SMART" id="SM00390">
    <property type="entry name" value="GoLoco"/>
    <property type="match status" value="3"/>
</dbReference>
<dbReference type="PROSITE" id="PS50877">
    <property type="entry name" value="GOLOCO"/>
    <property type="match status" value="2"/>
</dbReference>
<dbReference type="AlphaFoldDB" id="A0A9Q0DYJ7"/>
<dbReference type="Gene3D" id="1.25.40.10">
    <property type="entry name" value="Tetratricopeptide repeat domain"/>
    <property type="match status" value="2"/>
</dbReference>
<dbReference type="InterPro" id="IPR003109">
    <property type="entry name" value="GoLoco_motif"/>
</dbReference>
<gene>
    <name evidence="1" type="ORF">NHX12_001494</name>
</gene>
<keyword evidence="2" id="KW-1185">Reference proteome</keyword>
<reference evidence="1" key="1">
    <citation type="submission" date="2022-07" db="EMBL/GenBank/DDBJ databases">
        <title>Chromosome-level genome of Muraenolepis orangiensis.</title>
        <authorList>
            <person name="Kim J."/>
        </authorList>
    </citation>
    <scope>NUCLEOTIDE SEQUENCE</scope>
    <source>
        <strain evidence="1">KU_S4_2022</strain>
        <tissue evidence="1">Muscle</tissue>
    </source>
</reference>
<proteinExistence type="predicted"/>
<accession>A0A9Q0DYJ7</accession>
<dbReference type="GO" id="GO:0030695">
    <property type="term" value="F:GTPase regulator activity"/>
    <property type="evidence" value="ECO:0007669"/>
    <property type="project" value="InterPro"/>
</dbReference>
<protein>
    <submittedName>
        <fullName evidence="1">Uncharacterized protein</fullName>
    </submittedName>
</protein>
<sequence length="149" mass="16900">MTSLQREEFFDQVALAQACRLDDQRAKLQGPQIPPIVKVKGRSFRGSLRHMSILRKPPPQPAPVPKEALYNMILSTQVRVCVCVSVATRVELFLSMLSVSMYLQGFAQGRLEDQRCRAPGPMDDEDFFSLLLKVQGGRMEEQRTTFLQT</sequence>
<comment type="caution">
    <text evidence="1">The sequence shown here is derived from an EMBL/GenBank/DDBJ whole genome shotgun (WGS) entry which is preliminary data.</text>
</comment>
<dbReference type="GO" id="GO:0050727">
    <property type="term" value="P:regulation of inflammatory response"/>
    <property type="evidence" value="ECO:0007669"/>
    <property type="project" value="InterPro"/>
</dbReference>
<evidence type="ECO:0000313" key="2">
    <source>
        <dbReference type="Proteomes" id="UP001148018"/>
    </source>
</evidence>
<dbReference type="PANTHER" id="PTHR47617">
    <property type="entry name" value="G-PROTEIN SIGNALING MODULATOR 3"/>
    <property type="match status" value="1"/>
</dbReference>
<dbReference type="InterPro" id="IPR011990">
    <property type="entry name" value="TPR-like_helical_dom_sf"/>
</dbReference>
<dbReference type="InterPro" id="IPR042888">
    <property type="entry name" value="GPSM3"/>
</dbReference>
<dbReference type="PANTHER" id="PTHR47617:SF1">
    <property type="entry name" value="G-PROTEIN-SIGNALING MODULATOR 3"/>
    <property type="match status" value="1"/>
</dbReference>
<dbReference type="EMBL" id="JANIIK010000109">
    <property type="protein sequence ID" value="KAJ3597979.1"/>
    <property type="molecule type" value="Genomic_DNA"/>
</dbReference>
<evidence type="ECO:0000313" key="1">
    <source>
        <dbReference type="EMBL" id="KAJ3597979.1"/>
    </source>
</evidence>